<dbReference type="VEuPathDB" id="FungiDB:BD410DRAFT_839071"/>
<evidence type="ECO:0000313" key="2">
    <source>
        <dbReference type="Proteomes" id="UP000294933"/>
    </source>
</evidence>
<dbReference type="STRING" id="50990.A0A4Y7Q8D6"/>
<accession>A0A4Y7Q8D6</accession>
<name>A0A4Y7Q8D6_9AGAM</name>
<protein>
    <submittedName>
        <fullName evidence="1">Uncharacterized protein</fullName>
    </submittedName>
</protein>
<dbReference type="OrthoDB" id="3227715at2759"/>
<evidence type="ECO:0000313" key="1">
    <source>
        <dbReference type="EMBL" id="TDL23159.1"/>
    </source>
</evidence>
<dbReference type="Proteomes" id="UP000294933">
    <property type="component" value="Unassembled WGS sequence"/>
</dbReference>
<gene>
    <name evidence="1" type="ORF">BD410DRAFT_839071</name>
</gene>
<keyword evidence="2" id="KW-1185">Reference proteome</keyword>
<proteinExistence type="predicted"/>
<dbReference type="EMBL" id="ML170171">
    <property type="protein sequence ID" value="TDL23159.1"/>
    <property type="molecule type" value="Genomic_DNA"/>
</dbReference>
<reference evidence="1 2" key="1">
    <citation type="submission" date="2018-06" db="EMBL/GenBank/DDBJ databases">
        <title>A transcriptomic atlas of mushroom development highlights an independent origin of complex multicellularity.</title>
        <authorList>
            <consortium name="DOE Joint Genome Institute"/>
            <person name="Krizsan K."/>
            <person name="Almasi E."/>
            <person name="Merenyi Z."/>
            <person name="Sahu N."/>
            <person name="Viragh M."/>
            <person name="Koszo T."/>
            <person name="Mondo S."/>
            <person name="Kiss B."/>
            <person name="Balint B."/>
            <person name="Kues U."/>
            <person name="Barry K."/>
            <person name="Hegedus J.C."/>
            <person name="Henrissat B."/>
            <person name="Johnson J."/>
            <person name="Lipzen A."/>
            <person name="Ohm R."/>
            <person name="Nagy I."/>
            <person name="Pangilinan J."/>
            <person name="Yan J."/>
            <person name="Xiong Y."/>
            <person name="Grigoriev I.V."/>
            <person name="Hibbett D.S."/>
            <person name="Nagy L.G."/>
        </authorList>
    </citation>
    <scope>NUCLEOTIDE SEQUENCE [LARGE SCALE GENOMIC DNA]</scope>
    <source>
        <strain evidence="1 2">SZMC22713</strain>
    </source>
</reference>
<organism evidence="1 2">
    <name type="scientific">Rickenella mellea</name>
    <dbReference type="NCBI Taxonomy" id="50990"/>
    <lineage>
        <taxon>Eukaryota</taxon>
        <taxon>Fungi</taxon>
        <taxon>Dikarya</taxon>
        <taxon>Basidiomycota</taxon>
        <taxon>Agaricomycotina</taxon>
        <taxon>Agaricomycetes</taxon>
        <taxon>Hymenochaetales</taxon>
        <taxon>Rickenellaceae</taxon>
        <taxon>Rickenella</taxon>
    </lineage>
</organism>
<sequence length="177" mass="20068">MATHPIHTTDPAYAAPVLRLPSPANSLSTEYGQDETTADENQMTEEQFARMCEEQIGLNRMRADEIKANKRVLLPRTTNTTEERMLHEEVMRSLRDQVAALEQEELFEAAMLRNSQAALAVQPSSRDIDVIMRSMLYPRSKPSHGTENAAFFGNGDDSGRTVEMFRHKVKGKERCRN</sequence>
<dbReference type="AlphaFoldDB" id="A0A4Y7Q8D6"/>